<dbReference type="Pfam" id="PF00300">
    <property type="entry name" value="His_Phos_1"/>
    <property type="match status" value="1"/>
</dbReference>
<feature type="binding site" evidence="3">
    <location>
        <begin position="12"/>
        <end position="19"/>
    </location>
    <ligand>
        <name>substrate</name>
    </ligand>
</feature>
<dbReference type="EMBL" id="JANBUO010000252">
    <property type="protein sequence ID" value="KAJ2805837.1"/>
    <property type="molecule type" value="Genomic_DNA"/>
</dbReference>
<feature type="active site" description="Proton donor/acceptor" evidence="2">
    <location>
        <position position="88"/>
    </location>
</feature>
<dbReference type="GO" id="GO:0045820">
    <property type="term" value="P:negative regulation of glycolytic process"/>
    <property type="evidence" value="ECO:0007669"/>
    <property type="project" value="TreeGrafter"/>
</dbReference>
<evidence type="ECO:0000256" key="1">
    <source>
        <dbReference type="ARBA" id="ARBA00022801"/>
    </source>
</evidence>
<dbReference type="GO" id="GO:0043456">
    <property type="term" value="P:regulation of pentose-phosphate shunt"/>
    <property type="evidence" value="ECO:0007669"/>
    <property type="project" value="TreeGrafter"/>
</dbReference>
<dbReference type="SUPFAM" id="SSF53254">
    <property type="entry name" value="Phosphoglycerate mutase-like"/>
    <property type="match status" value="1"/>
</dbReference>
<dbReference type="GO" id="GO:0005829">
    <property type="term" value="C:cytosol"/>
    <property type="evidence" value="ECO:0007669"/>
    <property type="project" value="TreeGrafter"/>
</dbReference>
<dbReference type="AlphaFoldDB" id="A0A9W8LVI0"/>
<dbReference type="Gene3D" id="3.40.50.1240">
    <property type="entry name" value="Phosphoglycerate mutase-like"/>
    <property type="match status" value="1"/>
</dbReference>
<evidence type="ECO:0000313" key="5">
    <source>
        <dbReference type="Proteomes" id="UP001140094"/>
    </source>
</evidence>
<keyword evidence="5" id="KW-1185">Reference proteome</keyword>
<evidence type="ECO:0008006" key="6">
    <source>
        <dbReference type="Google" id="ProtNLM"/>
    </source>
</evidence>
<dbReference type="InterPro" id="IPR001345">
    <property type="entry name" value="PG/BPGM_mutase_AS"/>
</dbReference>
<keyword evidence="1" id="KW-0378">Hydrolase</keyword>
<gene>
    <name evidence="4" type="ORF">H4R20_001934</name>
</gene>
<dbReference type="Proteomes" id="UP001140094">
    <property type="component" value="Unassembled WGS sequence"/>
</dbReference>
<dbReference type="PANTHER" id="PTHR46517:SF1">
    <property type="entry name" value="FRUCTOSE-2,6-BISPHOSPHATASE TIGAR"/>
    <property type="match status" value="1"/>
</dbReference>
<proteinExistence type="predicted"/>
<name>A0A9W8LVI0_9FUNG</name>
<dbReference type="SMART" id="SM00855">
    <property type="entry name" value="PGAM"/>
    <property type="match status" value="1"/>
</dbReference>
<organism evidence="4 5">
    <name type="scientific">Coemansia guatemalensis</name>
    <dbReference type="NCBI Taxonomy" id="2761395"/>
    <lineage>
        <taxon>Eukaryota</taxon>
        <taxon>Fungi</taxon>
        <taxon>Fungi incertae sedis</taxon>
        <taxon>Zoopagomycota</taxon>
        <taxon>Kickxellomycotina</taxon>
        <taxon>Kickxellomycetes</taxon>
        <taxon>Kickxellales</taxon>
        <taxon>Kickxellaceae</taxon>
        <taxon>Coemansia</taxon>
    </lineage>
</organism>
<protein>
    <recommendedName>
        <fullName evidence="6">Phosphoglycerate mutase-like protein</fullName>
    </recommendedName>
</protein>
<dbReference type="PANTHER" id="PTHR46517">
    <property type="entry name" value="FRUCTOSE-2,6-BISPHOSPHATASE TIGAR"/>
    <property type="match status" value="1"/>
</dbReference>
<dbReference type="InterPro" id="IPR013078">
    <property type="entry name" value="His_Pase_superF_clade-1"/>
</dbReference>
<evidence type="ECO:0000313" key="4">
    <source>
        <dbReference type="EMBL" id="KAJ2805837.1"/>
    </source>
</evidence>
<feature type="active site" description="Tele-phosphohistidine intermediate" evidence="2">
    <location>
        <position position="13"/>
    </location>
</feature>
<comment type="caution">
    <text evidence="4">The sequence shown here is derived from an EMBL/GenBank/DDBJ whole genome shotgun (WGS) entry which is preliminary data.</text>
</comment>
<dbReference type="InterPro" id="IPR029033">
    <property type="entry name" value="His_PPase_superfam"/>
</dbReference>
<dbReference type="InterPro" id="IPR051695">
    <property type="entry name" value="Phosphoglycerate_Mutase"/>
</dbReference>
<evidence type="ECO:0000256" key="2">
    <source>
        <dbReference type="PIRSR" id="PIRSR613078-1"/>
    </source>
</evidence>
<dbReference type="GO" id="GO:0004331">
    <property type="term" value="F:fructose-2,6-bisphosphate 2-phosphatase activity"/>
    <property type="evidence" value="ECO:0007669"/>
    <property type="project" value="TreeGrafter"/>
</dbReference>
<accession>A0A9W8LVI0</accession>
<dbReference type="PROSITE" id="PS00175">
    <property type="entry name" value="PG_MUTASE"/>
    <property type="match status" value="1"/>
</dbReference>
<feature type="binding site" evidence="3">
    <location>
        <position position="63"/>
    </location>
    <ligand>
        <name>substrate</name>
    </ligand>
</feature>
<sequence length="261" mass="28280">MAETQLTLYLIRHGETEVNSHNCVQGQRIDPPLNERGRMQAACVGERFKDVAVDWVVTSTARRAAETGNAIHVYHPQAPLSSFDSLTELNFGDLEGTHVTAGYMDLVAKWDIEHQVDARAPGAQSESPEDCARRAVASIQHIVQTAAAEGRRHVCAVVHSRLIQIVLATLLDGSLETMGAYKQKKAAVNILDIATTAADAGQLGLVCIAREINSVSHIPAKAMSHVYSSSCLSSQDEHSELVRFETDSSGALVMKRLLPTT</sequence>
<reference evidence="4" key="1">
    <citation type="submission" date="2022-07" db="EMBL/GenBank/DDBJ databases">
        <title>Phylogenomic reconstructions and comparative analyses of Kickxellomycotina fungi.</title>
        <authorList>
            <person name="Reynolds N.K."/>
            <person name="Stajich J.E."/>
            <person name="Barry K."/>
            <person name="Grigoriev I.V."/>
            <person name="Crous P."/>
            <person name="Smith M.E."/>
        </authorList>
    </citation>
    <scope>NUCLEOTIDE SEQUENCE</scope>
    <source>
        <strain evidence="4">NRRL 1565</strain>
    </source>
</reference>
<dbReference type="CDD" id="cd07067">
    <property type="entry name" value="HP_PGM_like"/>
    <property type="match status" value="1"/>
</dbReference>
<evidence type="ECO:0000256" key="3">
    <source>
        <dbReference type="PIRSR" id="PIRSR613078-2"/>
    </source>
</evidence>
<dbReference type="OrthoDB" id="354304at2759"/>